<gene>
    <name evidence="2" type="ORF">POVWA1_088820</name>
</gene>
<proteinExistence type="predicted"/>
<protein>
    <recommendedName>
        <fullName evidence="4">PIR Superfamily Protein</fullName>
    </recommendedName>
</protein>
<sequence length="134" mass="15152">MKRNDLKCLGAKGDQFLSPVQSQVALRKSSEQNNLPELASALFNTQKDFHKLKSQEAFPDLECESIQNGSTPYVISAFASLSTLGTLVYFLLFKLIPFGHWIQKRIGIKKIITDNQDIEEPELLIYSYDNINAN</sequence>
<keyword evidence="1" id="KW-0812">Transmembrane</keyword>
<keyword evidence="1" id="KW-1133">Transmembrane helix</keyword>
<name>A0A1A9AQU3_PLAOA</name>
<keyword evidence="3" id="KW-1185">Reference proteome</keyword>
<dbReference type="AlphaFoldDB" id="A0A1A9AQU3"/>
<feature type="transmembrane region" description="Helical" evidence="1">
    <location>
        <begin position="73"/>
        <end position="96"/>
    </location>
</feature>
<accession>A0A1A9AQU3</accession>
<evidence type="ECO:0000313" key="2">
    <source>
        <dbReference type="EMBL" id="SBT58583.1"/>
    </source>
</evidence>
<evidence type="ECO:0000256" key="1">
    <source>
        <dbReference type="SAM" id="Phobius"/>
    </source>
</evidence>
<keyword evidence="1" id="KW-0472">Membrane</keyword>
<evidence type="ECO:0008006" key="4">
    <source>
        <dbReference type="Google" id="ProtNLM"/>
    </source>
</evidence>
<organism evidence="2 3">
    <name type="scientific">Plasmodium ovale wallikeri</name>
    <dbReference type="NCBI Taxonomy" id="864142"/>
    <lineage>
        <taxon>Eukaryota</taxon>
        <taxon>Sar</taxon>
        <taxon>Alveolata</taxon>
        <taxon>Apicomplexa</taxon>
        <taxon>Aconoidasida</taxon>
        <taxon>Haemosporida</taxon>
        <taxon>Plasmodiidae</taxon>
        <taxon>Plasmodium</taxon>
        <taxon>Plasmodium (Plasmodium)</taxon>
    </lineage>
</organism>
<dbReference type="Proteomes" id="UP000078555">
    <property type="component" value="Unassembled WGS sequence"/>
</dbReference>
<dbReference type="EMBL" id="FLRD01001914">
    <property type="protein sequence ID" value="SBT58583.1"/>
    <property type="molecule type" value="Genomic_DNA"/>
</dbReference>
<evidence type="ECO:0000313" key="3">
    <source>
        <dbReference type="Proteomes" id="UP000078555"/>
    </source>
</evidence>
<reference evidence="3" key="1">
    <citation type="submission" date="2016-05" db="EMBL/GenBank/DDBJ databases">
        <authorList>
            <person name="Naeem Raeece"/>
        </authorList>
    </citation>
    <scope>NUCLEOTIDE SEQUENCE [LARGE SCALE GENOMIC DNA]</scope>
</reference>